<accession>A0AA39WX36</accession>
<comment type="caution">
    <text evidence="2">The sequence shown here is derived from an EMBL/GenBank/DDBJ whole genome shotgun (WGS) entry which is preliminary data.</text>
</comment>
<gene>
    <name evidence="2" type="ORF">B0T14DRAFT_165607</name>
</gene>
<proteinExistence type="predicted"/>
<evidence type="ECO:0000313" key="3">
    <source>
        <dbReference type="Proteomes" id="UP001175000"/>
    </source>
</evidence>
<name>A0AA39WX36_9PEZI</name>
<feature type="region of interest" description="Disordered" evidence="1">
    <location>
        <begin position="109"/>
        <end position="139"/>
    </location>
</feature>
<evidence type="ECO:0000313" key="2">
    <source>
        <dbReference type="EMBL" id="KAK0623141.1"/>
    </source>
</evidence>
<organism evidence="2 3">
    <name type="scientific">Immersiella caudata</name>
    <dbReference type="NCBI Taxonomy" id="314043"/>
    <lineage>
        <taxon>Eukaryota</taxon>
        <taxon>Fungi</taxon>
        <taxon>Dikarya</taxon>
        <taxon>Ascomycota</taxon>
        <taxon>Pezizomycotina</taxon>
        <taxon>Sordariomycetes</taxon>
        <taxon>Sordariomycetidae</taxon>
        <taxon>Sordariales</taxon>
        <taxon>Lasiosphaeriaceae</taxon>
        <taxon>Immersiella</taxon>
    </lineage>
</organism>
<feature type="compositionally biased region" description="Polar residues" evidence="1">
    <location>
        <begin position="130"/>
        <end position="139"/>
    </location>
</feature>
<dbReference type="AlphaFoldDB" id="A0AA39WX36"/>
<reference evidence="2" key="1">
    <citation type="submission" date="2023-06" db="EMBL/GenBank/DDBJ databases">
        <title>Genome-scale phylogeny and comparative genomics of the fungal order Sordariales.</title>
        <authorList>
            <consortium name="Lawrence Berkeley National Laboratory"/>
            <person name="Hensen N."/>
            <person name="Bonometti L."/>
            <person name="Westerberg I."/>
            <person name="Brannstrom I.O."/>
            <person name="Guillou S."/>
            <person name="Cros-Aarteil S."/>
            <person name="Calhoun S."/>
            <person name="Haridas S."/>
            <person name="Kuo A."/>
            <person name="Mondo S."/>
            <person name="Pangilinan J."/>
            <person name="Riley R."/>
            <person name="Labutti K."/>
            <person name="Andreopoulos B."/>
            <person name="Lipzen A."/>
            <person name="Chen C."/>
            <person name="Yanf M."/>
            <person name="Daum C."/>
            <person name="Ng V."/>
            <person name="Clum A."/>
            <person name="Steindorff A."/>
            <person name="Ohm R."/>
            <person name="Martin F."/>
            <person name="Silar P."/>
            <person name="Natvig D."/>
            <person name="Lalanne C."/>
            <person name="Gautier V."/>
            <person name="Ament-Velasquez S.L."/>
            <person name="Kruys A."/>
            <person name="Hutchinson M.I."/>
            <person name="Powell A.J."/>
            <person name="Barry K."/>
            <person name="Miller A.N."/>
            <person name="Grigoriev I.V."/>
            <person name="Debuchy R."/>
            <person name="Gladieux P."/>
            <person name="Thoren M.H."/>
            <person name="Johannesson H."/>
        </authorList>
    </citation>
    <scope>NUCLEOTIDE SEQUENCE</scope>
    <source>
        <strain evidence="2">CBS 606.72</strain>
    </source>
</reference>
<feature type="compositionally biased region" description="Low complexity" evidence="1">
    <location>
        <begin position="111"/>
        <end position="124"/>
    </location>
</feature>
<dbReference type="Proteomes" id="UP001175000">
    <property type="component" value="Unassembled WGS sequence"/>
</dbReference>
<sequence>MRTIPAGEKKIRIYYAFCCLHLNAVGPCADQTAKSRHVFGHVLPHDLDLDQAEATKKVWQSNFLISDITFWRRASMQNRGKTGPFHTSATARTGDCQSWRTCTRRRNLLAQSQQSQPSQPTSTPRPLLRVSTSPSGFVSQPSAISIVENTYNHIEITLYSVWQPAPKRQFKPAAHCTQVVTMRDFARHARYPQPGSAPPRQTT</sequence>
<evidence type="ECO:0000256" key="1">
    <source>
        <dbReference type="SAM" id="MobiDB-lite"/>
    </source>
</evidence>
<protein>
    <submittedName>
        <fullName evidence="2">Uncharacterized protein</fullName>
    </submittedName>
</protein>
<dbReference type="EMBL" id="JAULSU010000003">
    <property type="protein sequence ID" value="KAK0623141.1"/>
    <property type="molecule type" value="Genomic_DNA"/>
</dbReference>
<keyword evidence="3" id="KW-1185">Reference proteome</keyword>